<feature type="binding site" evidence="15">
    <location>
        <position position="48"/>
    </location>
    <ligand>
        <name>substrate</name>
    </ligand>
</feature>
<evidence type="ECO:0000256" key="3">
    <source>
        <dbReference type="ARBA" id="ARBA00010541"/>
    </source>
</evidence>
<evidence type="ECO:0000256" key="7">
    <source>
        <dbReference type="ARBA" id="ARBA00022729"/>
    </source>
</evidence>
<proteinExistence type="inferred from homology"/>
<dbReference type="SUPFAM" id="SSF50494">
    <property type="entry name" value="Trypsin-like serine proteases"/>
    <property type="match status" value="1"/>
</dbReference>
<keyword evidence="10" id="KW-0378">Hydrolase</keyword>
<feature type="binding site" evidence="15">
    <location>
        <begin position="212"/>
        <end position="214"/>
    </location>
    <ligand>
        <name>substrate</name>
    </ligand>
</feature>
<name>A0A9D2HFD8_9BACT</name>
<reference evidence="18" key="2">
    <citation type="submission" date="2021-04" db="EMBL/GenBank/DDBJ databases">
        <authorList>
            <person name="Gilroy R."/>
        </authorList>
    </citation>
    <scope>NUCLEOTIDE SEQUENCE</scope>
    <source>
        <strain evidence="18">CHK186-16707</strain>
    </source>
</reference>
<feature type="binding site" evidence="15">
    <location>
        <position position="140"/>
    </location>
    <ligand>
        <name>substrate</name>
    </ligand>
</feature>
<gene>
    <name evidence="18" type="ORF">H9962_06370</name>
</gene>
<dbReference type="GO" id="GO:0004252">
    <property type="term" value="F:serine-type endopeptidase activity"/>
    <property type="evidence" value="ECO:0007669"/>
    <property type="project" value="InterPro"/>
</dbReference>
<evidence type="ECO:0000256" key="13">
    <source>
        <dbReference type="ARBA" id="ARBA00032850"/>
    </source>
</evidence>
<comment type="catalytic activity">
    <reaction evidence="1">
        <text>Acts on substrates that are at least partially unfolded. The cleavage site P1 residue is normally between a pair of hydrophobic residues, such as Val-|-Val.</text>
        <dbReference type="EC" id="3.4.21.107"/>
    </reaction>
</comment>
<keyword evidence="9" id="KW-0574">Periplasm</keyword>
<evidence type="ECO:0000256" key="4">
    <source>
        <dbReference type="ARBA" id="ARBA00013035"/>
    </source>
</evidence>
<comment type="similarity">
    <text evidence="3">Belongs to the peptidase S1C family.</text>
</comment>
<feature type="active site" description="Charge relay system" evidence="14">
    <location>
        <position position="140"/>
    </location>
</feature>
<evidence type="ECO:0000256" key="6">
    <source>
        <dbReference type="ARBA" id="ARBA00022670"/>
    </source>
</evidence>
<dbReference type="Pfam" id="PF17820">
    <property type="entry name" value="PDZ_6"/>
    <property type="match status" value="1"/>
</dbReference>
<dbReference type="EC" id="3.4.21.107" evidence="4"/>
<evidence type="ECO:0000256" key="10">
    <source>
        <dbReference type="ARBA" id="ARBA00022801"/>
    </source>
</evidence>
<evidence type="ECO:0000256" key="14">
    <source>
        <dbReference type="PIRSR" id="PIRSR611782-1"/>
    </source>
</evidence>
<feature type="binding site" evidence="15">
    <location>
        <begin position="230"/>
        <end position="234"/>
    </location>
    <ligand>
        <name>substrate</name>
    </ligand>
</feature>
<evidence type="ECO:0000256" key="16">
    <source>
        <dbReference type="SAM" id="SignalP"/>
    </source>
</evidence>
<dbReference type="SUPFAM" id="SSF50156">
    <property type="entry name" value="PDZ domain-like"/>
    <property type="match status" value="2"/>
</dbReference>
<evidence type="ECO:0000256" key="11">
    <source>
        <dbReference type="ARBA" id="ARBA00022825"/>
    </source>
</evidence>
<evidence type="ECO:0000313" key="19">
    <source>
        <dbReference type="Proteomes" id="UP000824225"/>
    </source>
</evidence>
<evidence type="ECO:0000256" key="15">
    <source>
        <dbReference type="PIRSR" id="PIRSR611782-2"/>
    </source>
</evidence>
<dbReference type="Pfam" id="PF13365">
    <property type="entry name" value="Trypsin_2"/>
    <property type="match status" value="1"/>
</dbReference>
<evidence type="ECO:0000256" key="1">
    <source>
        <dbReference type="ARBA" id="ARBA00001772"/>
    </source>
</evidence>
<evidence type="ECO:0000256" key="12">
    <source>
        <dbReference type="ARBA" id="ARBA00023016"/>
    </source>
</evidence>
<evidence type="ECO:0000256" key="8">
    <source>
        <dbReference type="ARBA" id="ARBA00022737"/>
    </source>
</evidence>
<feature type="domain" description="PDZ" evidence="17">
    <location>
        <begin position="251"/>
        <end position="346"/>
    </location>
</feature>
<dbReference type="GO" id="GO:0006508">
    <property type="term" value="P:proteolysis"/>
    <property type="evidence" value="ECO:0007669"/>
    <property type="project" value="UniProtKB-KW"/>
</dbReference>
<dbReference type="SMART" id="SM00228">
    <property type="entry name" value="PDZ"/>
    <property type="match status" value="2"/>
</dbReference>
<dbReference type="NCBIfam" id="TIGR02037">
    <property type="entry name" value="degP_htrA_DO"/>
    <property type="match status" value="1"/>
</dbReference>
<comment type="subcellular location">
    <subcellularLocation>
        <location evidence="2">Periplasm</location>
    </subcellularLocation>
</comment>
<keyword evidence="11" id="KW-0720">Serine protease</keyword>
<dbReference type="Gene3D" id="2.40.10.120">
    <property type="match status" value="1"/>
</dbReference>
<evidence type="ECO:0000256" key="2">
    <source>
        <dbReference type="ARBA" id="ARBA00004418"/>
    </source>
</evidence>
<dbReference type="InterPro" id="IPR011782">
    <property type="entry name" value="Pept_S1C_Do"/>
</dbReference>
<evidence type="ECO:0000256" key="5">
    <source>
        <dbReference type="ARBA" id="ARBA00013958"/>
    </source>
</evidence>
<evidence type="ECO:0000259" key="17">
    <source>
        <dbReference type="PROSITE" id="PS50106"/>
    </source>
</evidence>
<comment type="caution">
    <text evidence="18">The sequence shown here is derived from an EMBL/GenBank/DDBJ whole genome shotgun (WGS) entry which is preliminary data.</text>
</comment>
<evidence type="ECO:0000313" key="18">
    <source>
        <dbReference type="EMBL" id="HJA08795.1"/>
    </source>
</evidence>
<dbReference type="InterPro" id="IPR036034">
    <property type="entry name" value="PDZ_sf"/>
</dbReference>
<dbReference type="EMBL" id="DXAN01000022">
    <property type="protein sequence ID" value="HJA08795.1"/>
    <property type="molecule type" value="Genomic_DNA"/>
</dbReference>
<accession>A0A9D2HFD8</accession>
<keyword evidence="7 16" id="KW-0732">Signal</keyword>
<dbReference type="PRINTS" id="PR00834">
    <property type="entry name" value="PROTEASES2C"/>
</dbReference>
<feature type="active site" description="Charge relay system" evidence="14">
    <location>
        <position position="106"/>
    </location>
</feature>
<dbReference type="PANTHER" id="PTHR22939">
    <property type="entry name" value="SERINE PROTEASE FAMILY S1C HTRA-RELATED"/>
    <property type="match status" value="1"/>
</dbReference>
<dbReference type="PROSITE" id="PS50106">
    <property type="entry name" value="PDZ"/>
    <property type="match status" value="2"/>
</dbReference>
<protein>
    <recommendedName>
        <fullName evidence="5">Probable periplasmic serine endoprotease DegP-like</fullName>
        <ecNumber evidence="4">3.4.21.107</ecNumber>
    </recommendedName>
    <alternativeName>
        <fullName evidence="13">Protease Do</fullName>
    </alternativeName>
</protein>
<keyword evidence="8" id="KW-0677">Repeat</keyword>
<dbReference type="Gene3D" id="2.30.42.10">
    <property type="match status" value="2"/>
</dbReference>
<dbReference type="PANTHER" id="PTHR22939:SF130">
    <property type="entry name" value="PERIPLASMIC SERINE ENDOPROTEASE DEGP-LIKE-RELATED"/>
    <property type="match status" value="1"/>
</dbReference>
<feature type="signal peptide" evidence="16">
    <location>
        <begin position="1"/>
        <end position="24"/>
    </location>
</feature>
<organism evidence="18 19">
    <name type="scientific">Candidatus Mailhella merdigallinarum</name>
    <dbReference type="NCBI Taxonomy" id="2838658"/>
    <lineage>
        <taxon>Bacteria</taxon>
        <taxon>Pseudomonadati</taxon>
        <taxon>Thermodesulfobacteriota</taxon>
        <taxon>Desulfovibrionia</taxon>
        <taxon>Desulfovibrionales</taxon>
        <taxon>Desulfovibrionaceae</taxon>
        <taxon>Mailhella</taxon>
    </lineage>
</organism>
<feature type="chain" id="PRO_5039327358" description="Probable periplasmic serine endoprotease DegP-like" evidence="16">
    <location>
        <begin position="25"/>
        <end position="470"/>
    </location>
</feature>
<dbReference type="InterPro" id="IPR041489">
    <property type="entry name" value="PDZ_6"/>
</dbReference>
<keyword evidence="12" id="KW-0346">Stress response</keyword>
<dbReference type="InterPro" id="IPR009003">
    <property type="entry name" value="Peptidase_S1_PA"/>
</dbReference>
<reference evidence="18" key="1">
    <citation type="journal article" date="2021" name="PeerJ">
        <title>Extensive microbial diversity within the chicken gut microbiome revealed by metagenomics and culture.</title>
        <authorList>
            <person name="Gilroy R."/>
            <person name="Ravi A."/>
            <person name="Getino M."/>
            <person name="Pursley I."/>
            <person name="Horton D.L."/>
            <person name="Alikhan N.F."/>
            <person name="Baker D."/>
            <person name="Gharbi K."/>
            <person name="Hall N."/>
            <person name="Watson M."/>
            <person name="Adriaenssens E.M."/>
            <person name="Foster-Nyarko E."/>
            <person name="Jarju S."/>
            <person name="Secka A."/>
            <person name="Antonio M."/>
            <person name="Oren A."/>
            <person name="Chaudhuri R.R."/>
            <person name="La Ragione R."/>
            <person name="Hildebrand F."/>
            <person name="Pallen M.J."/>
        </authorList>
    </citation>
    <scope>NUCLEOTIDE SEQUENCE</scope>
    <source>
        <strain evidence="18">CHK186-16707</strain>
    </source>
</reference>
<dbReference type="GO" id="GO:0042597">
    <property type="term" value="C:periplasmic space"/>
    <property type="evidence" value="ECO:0007669"/>
    <property type="project" value="UniProtKB-SubCell"/>
</dbReference>
<dbReference type="InterPro" id="IPR001940">
    <property type="entry name" value="Peptidase_S1C"/>
</dbReference>
<feature type="domain" description="PDZ" evidence="17">
    <location>
        <begin position="369"/>
        <end position="455"/>
    </location>
</feature>
<dbReference type="InterPro" id="IPR001478">
    <property type="entry name" value="PDZ"/>
</dbReference>
<feature type="active site" description="Charge relay system" evidence="14">
    <location>
        <position position="214"/>
    </location>
</feature>
<dbReference type="CDD" id="cd10839">
    <property type="entry name" value="cpPDZ1_DegP-like"/>
    <property type="match status" value="1"/>
</dbReference>
<dbReference type="Pfam" id="PF13180">
    <property type="entry name" value="PDZ_2"/>
    <property type="match status" value="1"/>
</dbReference>
<feature type="binding site" evidence="15">
    <location>
        <position position="106"/>
    </location>
    <ligand>
        <name>substrate</name>
    </ligand>
</feature>
<keyword evidence="6" id="KW-0645">Protease</keyword>
<dbReference type="AlphaFoldDB" id="A0A9D2HFD8"/>
<dbReference type="Proteomes" id="UP000824225">
    <property type="component" value="Unassembled WGS sequence"/>
</dbReference>
<sequence>MKRTLRQAAFTMATLALTVSVAAAAPALPNFVPLAKSAGPAVVNISTEREVSTRMGGGFPGMPPGMERFFEEFGPFWGQPQGPRKQSSLGSGFIISSDGYIVTNNHVVEGADKVFVNLEGDSDRAHSLEATVVGTDAETDIALLKVDAKRDLPVLNFGNSDTAEVGEWVVAIGNPFGLSNSVTAGILSAKGRDIHAGPFDNFLQTDASINPGNSGGPLINMAGEVIGINTAIVASGQGIGFAIPSNLASRIVEELKSGKKISRGWLGVTIQDVDENAAKALGLKDAQGALIGSVLPDEPAAKAGLKAGDIIVRVGRDDIRNSTELLRSVADLKPGTDVKITVLRNGKEFSTTVKLGERASQGMSQGGAQEEGGTSLGLTIRPLNKEDARSLQLPANTEGLVILSVQPGSPAQEAGLRPGDVIQSANLTPVVSVDELASIVRKDGRERGAVMLQVNRRGESFFVTVPLDNK</sequence>
<evidence type="ECO:0000256" key="9">
    <source>
        <dbReference type="ARBA" id="ARBA00022764"/>
    </source>
</evidence>